<dbReference type="PANTHER" id="PTHR13126">
    <property type="entry name" value="CHAPERONE ATP11"/>
    <property type="match status" value="1"/>
</dbReference>
<organism evidence="5">
    <name type="scientific">Arcella intermedia</name>
    <dbReference type="NCBI Taxonomy" id="1963864"/>
    <lineage>
        <taxon>Eukaryota</taxon>
        <taxon>Amoebozoa</taxon>
        <taxon>Tubulinea</taxon>
        <taxon>Elardia</taxon>
        <taxon>Arcellinida</taxon>
        <taxon>Sphaerothecina</taxon>
        <taxon>Arcellidae</taxon>
        <taxon>Arcella</taxon>
    </lineage>
</organism>
<dbReference type="AlphaFoldDB" id="A0A6B2LNH8"/>
<evidence type="ECO:0000256" key="4">
    <source>
        <dbReference type="ARBA" id="ARBA00023128"/>
    </source>
</evidence>
<dbReference type="Pfam" id="PF06644">
    <property type="entry name" value="ATP11"/>
    <property type="match status" value="1"/>
</dbReference>
<evidence type="ECO:0000313" key="5">
    <source>
        <dbReference type="EMBL" id="NDV38574.1"/>
    </source>
</evidence>
<keyword evidence="3" id="KW-0809">Transit peptide</keyword>
<dbReference type="InterPro" id="IPR010591">
    <property type="entry name" value="ATP11"/>
</dbReference>
<proteinExistence type="inferred from homology"/>
<accession>A0A6B2LNH8</accession>
<dbReference type="GO" id="GO:0033615">
    <property type="term" value="P:mitochondrial proton-transporting ATP synthase complex assembly"/>
    <property type="evidence" value="ECO:0007669"/>
    <property type="project" value="TreeGrafter"/>
</dbReference>
<evidence type="ECO:0000256" key="3">
    <source>
        <dbReference type="ARBA" id="ARBA00022946"/>
    </source>
</evidence>
<name>A0A6B2LNH8_9EUKA</name>
<evidence type="ECO:0000256" key="1">
    <source>
        <dbReference type="ARBA" id="ARBA00004173"/>
    </source>
</evidence>
<protein>
    <submittedName>
        <fullName evidence="5">Uncharacterized protein</fullName>
    </submittedName>
</protein>
<reference evidence="5" key="1">
    <citation type="journal article" date="2020" name="J. Eukaryot. Microbiol.">
        <title>De novo Sequencing, Assembly and Annotation of the Transcriptome for the Free-Living Testate Amoeba Arcella intermedia.</title>
        <authorList>
            <person name="Ribeiro G.M."/>
            <person name="Porfirio-Sousa A.L."/>
            <person name="Maurer-Alcala X.X."/>
            <person name="Katz L.A."/>
            <person name="Lahr D.J.G."/>
        </authorList>
    </citation>
    <scope>NUCLEOTIDE SEQUENCE</scope>
</reference>
<comment type="subcellular location">
    <subcellularLocation>
        <location evidence="1">Mitochondrion</location>
    </subcellularLocation>
</comment>
<evidence type="ECO:0000256" key="2">
    <source>
        <dbReference type="ARBA" id="ARBA00009116"/>
    </source>
</evidence>
<dbReference type="EMBL" id="GIBP01009605">
    <property type="protein sequence ID" value="NDV38574.1"/>
    <property type="molecule type" value="Transcribed_RNA"/>
</dbReference>
<dbReference type="PANTHER" id="PTHR13126:SF0">
    <property type="entry name" value="ATP SYNTHASE MITOCHONDRIAL F1 COMPLEX ASSEMBLY FACTOR 1"/>
    <property type="match status" value="1"/>
</dbReference>
<keyword evidence="4" id="KW-0496">Mitochondrion</keyword>
<dbReference type="GO" id="GO:0005739">
    <property type="term" value="C:mitochondrion"/>
    <property type="evidence" value="ECO:0007669"/>
    <property type="project" value="UniProtKB-SubCell"/>
</dbReference>
<sequence length="142" mass="16510">MYCIYATIPANTYDTIFQKSQKYSKFVLPLPRSSHGMIEFIYLEVKGHVLLFSRLSEIKEKGAQASPLLKVIHFVTYKEKGIVLMRGEVDDSKLSLQEAGILVSLYELYYLKDDYYSLVETFNVHPEKFNFEDLLRGLKPEK</sequence>
<comment type="similarity">
    <text evidence="2">Belongs to the ATP11 family.</text>
</comment>